<evidence type="ECO:0000313" key="1">
    <source>
        <dbReference type="EMBL" id="NVL10818.1"/>
    </source>
</evidence>
<reference evidence="1" key="1">
    <citation type="submission" date="2020-06" db="EMBL/GenBank/DDBJ databases">
        <title>Whole Genome Sequence of Bradyrhizobium sp. Strain 66S1MB.</title>
        <authorList>
            <person name="Bromfield E."/>
            <person name="Cloutier S."/>
        </authorList>
    </citation>
    <scope>NUCLEOTIDE SEQUENCE</scope>
    <source>
        <strain evidence="1">66S1MB</strain>
    </source>
</reference>
<sequence>MSELYPRFSMQRSVRDIHEITMSIAGAAGANLLPAEPVPAGVWTPKRAA</sequence>
<dbReference type="EMBL" id="JABWSX010000001">
    <property type="protein sequence ID" value="NVL10818.1"/>
    <property type="molecule type" value="Genomic_DNA"/>
</dbReference>
<name>A0A973WYM0_9BRAD</name>
<dbReference type="AlphaFoldDB" id="A0A973WYM0"/>
<dbReference type="RefSeq" id="WP_176533886.1">
    <property type="nucleotide sequence ID" value="NZ_CP088022.1"/>
</dbReference>
<gene>
    <name evidence="1" type="ORF">HU230_35265</name>
</gene>
<organism evidence="1">
    <name type="scientific">Bradyrhizobium quebecense</name>
    <dbReference type="NCBI Taxonomy" id="2748629"/>
    <lineage>
        <taxon>Bacteria</taxon>
        <taxon>Pseudomonadati</taxon>
        <taxon>Pseudomonadota</taxon>
        <taxon>Alphaproteobacteria</taxon>
        <taxon>Hyphomicrobiales</taxon>
        <taxon>Nitrobacteraceae</taxon>
        <taxon>Bradyrhizobium</taxon>
    </lineage>
</organism>
<proteinExistence type="predicted"/>
<protein>
    <submittedName>
        <fullName evidence="1">Uncharacterized protein</fullName>
    </submittedName>
</protein>
<comment type="caution">
    <text evidence="1">The sequence shown here is derived from an EMBL/GenBank/DDBJ whole genome shotgun (WGS) entry which is preliminary data.</text>
</comment>
<accession>A0A973WYM0</accession>